<evidence type="ECO:0000256" key="1">
    <source>
        <dbReference type="ARBA" id="ARBA00000553"/>
    </source>
</evidence>
<dbReference type="KEGG" id="arue:QQX03_02740"/>
<evidence type="ECO:0000256" key="4">
    <source>
        <dbReference type="ARBA" id="ARBA00022723"/>
    </source>
</evidence>
<name>A0A9Y2BA25_9SPHN</name>
<evidence type="ECO:0000313" key="11">
    <source>
        <dbReference type="EMBL" id="WIW96043.1"/>
    </source>
</evidence>
<evidence type="ECO:0000256" key="8">
    <source>
        <dbReference type="ARBA" id="ARBA00048968"/>
    </source>
</evidence>
<dbReference type="GO" id="GO:0005507">
    <property type="term" value="F:copper ion binding"/>
    <property type="evidence" value="ECO:0007669"/>
    <property type="project" value="TreeGrafter"/>
</dbReference>
<keyword evidence="4" id="KW-0479">Metal-binding</keyword>
<accession>A0A9Y2BA25</accession>
<evidence type="ECO:0000256" key="7">
    <source>
        <dbReference type="ARBA" id="ARBA00047989"/>
    </source>
</evidence>
<dbReference type="RefSeq" id="WP_285976354.1">
    <property type="nucleotide sequence ID" value="NZ_CP127221.1"/>
</dbReference>
<reference evidence="11 12" key="1">
    <citation type="submission" date="2023-06" db="EMBL/GenBank/DDBJ databases">
        <title>Altererythrobacter rubellus NBRC 112769 genome.</title>
        <authorList>
            <person name="Zhang K."/>
        </authorList>
    </citation>
    <scope>NUCLEOTIDE SEQUENCE [LARGE SCALE GENOMIC DNA]</scope>
    <source>
        <strain evidence="11 12">NBRC 112769</strain>
    </source>
</reference>
<comment type="catalytic activity">
    <reaction evidence="9">
        <text>S-methyl-5'-thioadenosine + phosphate = 5-(methylsulfanyl)-alpha-D-ribose 1-phosphate + adenine</text>
        <dbReference type="Rhea" id="RHEA:11852"/>
        <dbReference type="ChEBI" id="CHEBI:16708"/>
        <dbReference type="ChEBI" id="CHEBI:17509"/>
        <dbReference type="ChEBI" id="CHEBI:43474"/>
        <dbReference type="ChEBI" id="CHEBI:58533"/>
        <dbReference type="EC" id="2.4.2.28"/>
    </reaction>
    <physiologicalReaction direction="left-to-right" evidence="9">
        <dbReference type="Rhea" id="RHEA:11853"/>
    </physiologicalReaction>
</comment>
<dbReference type="AlphaFoldDB" id="A0A9Y2BA25"/>
<dbReference type="PANTHER" id="PTHR30616">
    <property type="entry name" value="UNCHARACTERIZED PROTEIN YFIH"/>
    <property type="match status" value="1"/>
</dbReference>
<dbReference type="EMBL" id="CP127221">
    <property type="protein sequence ID" value="WIW96043.1"/>
    <property type="molecule type" value="Genomic_DNA"/>
</dbReference>
<dbReference type="InterPro" id="IPR003730">
    <property type="entry name" value="Cu_polyphenol_OxRdtase"/>
</dbReference>
<comment type="catalytic activity">
    <reaction evidence="1">
        <text>inosine + phosphate = alpha-D-ribose 1-phosphate + hypoxanthine</text>
        <dbReference type="Rhea" id="RHEA:27646"/>
        <dbReference type="ChEBI" id="CHEBI:17368"/>
        <dbReference type="ChEBI" id="CHEBI:17596"/>
        <dbReference type="ChEBI" id="CHEBI:43474"/>
        <dbReference type="ChEBI" id="CHEBI:57720"/>
        <dbReference type="EC" id="2.4.2.1"/>
    </reaction>
    <physiologicalReaction direction="left-to-right" evidence="1">
        <dbReference type="Rhea" id="RHEA:27647"/>
    </physiologicalReaction>
</comment>
<dbReference type="NCBIfam" id="TIGR00726">
    <property type="entry name" value="peptidoglycan editing factor PgeF"/>
    <property type="match status" value="1"/>
</dbReference>
<evidence type="ECO:0000256" key="10">
    <source>
        <dbReference type="RuleBase" id="RU361274"/>
    </source>
</evidence>
<protein>
    <recommendedName>
        <fullName evidence="10">Purine nucleoside phosphorylase</fullName>
    </recommendedName>
</protein>
<keyword evidence="6" id="KW-0862">Zinc</keyword>
<dbReference type="Gene3D" id="3.60.140.10">
    <property type="entry name" value="CNF1/YfiH-like putative cysteine hydrolases"/>
    <property type="match status" value="1"/>
</dbReference>
<dbReference type="InterPro" id="IPR011324">
    <property type="entry name" value="Cytotoxic_necrot_fac-like_cat"/>
</dbReference>
<keyword evidence="12" id="KW-1185">Reference proteome</keyword>
<keyword evidence="3" id="KW-0808">Transferase</keyword>
<dbReference type="SUPFAM" id="SSF64438">
    <property type="entry name" value="CNF1/YfiH-like putative cysteine hydrolases"/>
    <property type="match status" value="1"/>
</dbReference>
<dbReference type="PANTHER" id="PTHR30616:SF2">
    <property type="entry name" value="PURINE NUCLEOSIDE PHOSPHORYLASE LACC1"/>
    <property type="match status" value="1"/>
</dbReference>
<dbReference type="InterPro" id="IPR038371">
    <property type="entry name" value="Cu_polyphenol_OxRdtase_sf"/>
</dbReference>
<gene>
    <name evidence="11" type="primary">pgeF</name>
    <name evidence="11" type="ORF">QQX03_02740</name>
</gene>
<sequence>MANAANFDIVRSEALEGVAHGFFGHSGCLHQFGYGGEGDEQVIRDARASAADSVLPGGVLVSPHQVHSPDVIMVTEAWNDSATGRPEGDALVTAASGLVLGIVTADCAPVLFADVEAGVIGAAHAGWRGARGNEQGGVLENTLEAMVSLGASLDRIAAAIGPTIAQASYEVDDPFRQQFGADDAPFFAYGEVGKWQFDLPAYISKRLMRHGVRHVEDLVFDTYASEKSYYSYRRATHRGEPNYGRQISMIALS</sequence>
<keyword evidence="5" id="KW-0378">Hydrolase</keyword>
<evidence type="ECO:0000313" key="12">
    <source>
        <dbReference type="Proteomes" id="UP001231445"/>
    </source>
</evidence>
<evidence type="ECO:0000256" key="5">
    <source>
        <dbReference type="ARBA" id="ARBA00022801"/>
    </source>
</evidence>
<evidence type="ECO:0000256" key="2">
    <source>
        <dbReference type="ARBA" id="ARBA00007353"/>
    </source>
</evidence>
<evidence type="ECO:0000256" key="6">
    <source>
        <dbReference type="ARBA" id="ARBA00022833"/>
    </source>
</evidence>
<evidence type="ECO:0000256" key="3">
    <source>
        <dbReference type="ARBA" id="ARBA00022679"/>
    </source>
</evidence>
<dbReference type="CDD" id="cd16833">
    <property type="entry name" value="YfiH"/>
    <property type="match status" value="1"/>
</dbReference>
<evidence type="ECO:0000256" key="9">
    <source>
        <dbReference type="ARBA" id="ARBA00049893"/>
    </source>
</evidence>
<dbReference type="GO" id="GO:0016787">
    <property type="term" value="F:hydrolase activity"/>
    <property type="evidence" value="ECO:0007669"/>
    <property type="project" value="UniProtKB-KW"/>
</dbReference>
<dbReference type="Proteomes" id="UP001231445">
    <property type="component" value="Chromosome"/>
</dbReference>
<comment type="catalytic activity">
    <reaction evidence="8">
        <text>adenosine + phosphate = alpha-D-ribose 1-phosphate + adenine</text>
        <dbReference type="Rhea" id="RHEA:27642"/>
        <dbReference type="ChEBI" id="CHEBI:16335"/>
        <dbReference type="ChEBI" id="CHEBI:16708"/>
        <dbReference type="ChEBI" id="CHEBI:43474"/>
        <dbReference type="ChEBI" id="CHEBI:57720"/>
        <dbReference type="EC" id="2.4.2.1"/>
    </reaction>
    <physiologicalReaction direction="left-to-right" evidence="8">
        <dbReference type="Rhea" id="RHEA:27643"/>
    </physiologicalReaction>
</comment>
<dbReference type="Pfam" id="PF02578">
    <property type="entry name" value="Cu-oxidase_4"/>
    <property type="match status" value="1"/>
</dbReference>
<dbReference type="GO" id="GO:0017061">
    <property type="term" value="F:S-methyl-5-thioadenosine phosphorylase activity"/>
    <property type="evidence" value="ECO:0007669"/>
    <property type="project" value="UniProtKB-EC"/>
</dbReference>
<proteinExistence type="inferred from homology"/>
<comment type="similarity">
    <text evidence="2 10">Belongs to the purine nucleoside phosphorylase YfiH/LACC1 family.</text>
</comment>
<organism evidence="11 12">
    <name type="scientific">Altererythrobacter rubellus</name>
    <dbReference type="NCBI Taxonomy" id="2173831"/>
    <lineage>
        <taxon>Bacteria</taxon>
        <taxon>Pseudomonadati</taxon>
        <taxon>Pseudomonadota</taxon>
        <taxon>Alphaproteobacteria</taxon>
        <taxon>Sphingomonadales</taxon>
        <taxon>Erythrobacteraceae</taxon>
        <taxon>Altererythrobacter</taxon>
    </lineage>
</organism>
<comment type="catalytic activity">
    <reaction evidence="7">
        <text>adenosine + H2O + H(+) = inosine + NH4(+)</text>
        <dbReference type="Rhea" id="RHEA:24408"/>
        <dbReference type="ChEBI" id="CHEBI:15377"/>
        <dbReference type="ChEBI" id="CHEBI:15378"/>
        <dbReference type="ChEBI" id="CHEBI:16335"/>
        <dbReference type="ChEBI" id="CHEBI:17596"/>
        <dbReference type="ChEBI" id="CHEBI:28938"/>
        <dbReference type="EC" id="3.5.4.4"/>
    </reaction>
    <physiologicalReaction direction="left-to-right" evidence="7">
        <dbReference type="Rhea" id="RHEA:24409"/>
    </physiologicalReaction>
</comment>